<dbReference type="Proteomes" id="UP000645257">
    <property type="component" value="Unassembled WGS sequence"/>
</dbReference>
<dbReference type="GO" id="GO:0004130">
    <property type="term" value="F:cytochrome-c peroxidase activity"/>
    <property type="evidence" value="ECO:0007669"/>
    <property type="project" value="TreeGrafter"/>
</dbReference>
<gene>
    <name evidence="12" type="primary">cpx</name>
    <name evidence="12" type="ORF">GCM10011289_23640</name>
</gene>
<comment type="caution">
    <text evidence="12">The sequence shown here is derived from an EMBL/GenBank/DDBJ whole genome shotgun (WGS) entry which is preliminary data.</text>
</comment>
<evidence type="ECO:0000313" key="12">
    <source>
        <dbReference type="EMBL" id="GGY19366.1"/>
    </source>
</evidence>
<keyword evidence="2 8" id="KW-0349">Heme</keyword>
<dbReference type="SUPFAM" id="SSF46626">
    <property type="entry name" value="Cytochrome c"/>
    <property type="match status" value="2"/>
</dbReference>
<evidence type="ECO:0000256" key="2">
    <source>
        <dbReference type="ARBA" id="ARBA00022617"/>
    </source>
</evidence>
<feature type="binding site" description="axial binding residue" evidence="9">
    <location>
        <position position="311"/>
    </location>
    <ligand>
        <name>heme c</name>
        <dbReference type="ChEBI" id="CHEBI:61717"/>
        <label>2</label>
    </ligand>
    <ligandPart>
        <name>Fe</name>
        <dbReference type="ChEBI" id="CHEBI:18248"/>
    </ligandPart>
</feature>
<keyword evidence="12" id="KW-0575">Peroxidase</keyword>
<comment type="cofactor">
    <cofactor evidence="8">
        <name>heme</name>
        <dbReference type="ChEBI" id="CHEBI:30413"/>
    </cofactor>
    <text evidence="8">Binds 2 heme groups.</text>
</comment>
<feature type="binding site" description="covalent" evidence="8">
    <location>
        <position position="234"/>
    </location>
    <ligand>
        <name>heme c</name>
        <dbReference type="ChEBI" id="CHEBI:61717"/>
        <label>2</label>
    </ligand>
</feature>
<dbReference type="InterPro" id="IPR036909">
    <property type="entry name" value="Cyt_c-like_dom_sf"/>
</dbReference>
<dbReference type="Gene3D" id="1.10.760.10">
    <property type="entry name" value="Cytochrome c-like domain"/>
    <property type="match status" value="2"/>
</dbReference>
<feature type="domain" description="Cytochrome c" evidence="11">
    <location>
        <begin position="63"/>
        <end position="172"/>
    </location>
</feature>
<dbReference type="PIRSF" id="PIRSF000294">
    <property type="entry name" value="Cytochrome-c_peroxidase"/>
    <property type="match status" value="1"/>
</dbReference>
<dbReference type="GO" id="GO:0020037">
    <property type="term" value="F:heme binding"/>
    <property type="evidence" value="ECO:0007669"/>
    <property type="project" value="InterPro"/>
</dbReference>
<dbReference type="InterPro" id="IPR009056">
    <property type="entry name" value="Cyt_c-like_dom"/>
</dbReference>
<keyword evidence="3 9" id="KW-0479">Metal-binding</keyword>
<dbReference type="GO" id="GO:0042597">
    <property type="term" value="C:periplasmic space"/>
    <property type="evidence" value="ECO:0007669"/>
    <property type="project" value="UniProtKB-SubCell"/>
</dbReference>
<dbReference type="InterPro" id="IPR051395">
    <property type="entry name" value="Cytochrome_c_Peroxidase/MauG"/>
</dbReference>
<feature type="binding site" description="covalent" evidence="8">
    <location>
        <position position="231"/>
    </location>
    <ligand>
        <name>heme c</name>
        <dbReference type="ChEBI" id="CHEBI:61717"/>
        <label>2</label>
    </ligand>
</feature>
<dbReference type="PANTHER" id="PTHR30600">
    <property type="entry name" value="CYTOCHROME C PEROXIDASE-RELATED"/>
    <property type="match status" value="1"/>
</dbReference>
<reference evidence="12" key="1">
    <citation type="journal article" date="2014" name="Int. J. Syst. Evol. Microbiol.">
        <title>Complete genome sequence of Corynebacterium casei LMG S-19264T (=DSM 44701T), isolated from a smear-ripened cheese.</title>
        <authorList>
            <consortium name="US DOE Joint Genome Institute (JGI-PGF)"/>
            <person name="Walter F."/>
            <person name="Albersmeier A."/>
            <person name="Kalinowski J."/>
            <person name="Ruckert C."/>
        </authorList>
    </citation>
    <scope>NUCLEOTIDE SEQUENCE</scope>
    <source>
        <strain evidence="12">KCTC 32182</strain>
    </source>
</reference>
<proteinExistence type="predicted"/>
<evidence type="ECO:0000256" key="9">
    <source>
        <dbReference type="PIRSR" id="PIRSR000294-2"/>
    </source>
</evidence>
<feature type="binding site" description="axial binding residue" evidence="9">
    <location>
        <position position="235"/>
    </location>
    <ligand>
        <name>heme c</name>
        <dbReference type="ChEBI" id="CHEBI:61717"/>
        <label>2</label>
    </ligand>
    <ligandPart>
        <name>Fe</name>
        <dbReference type="ChEBI" id="CHEBI:18248"/>
    </ligandPart>
</feature>
<evidence type="ECO:0000256" key="8">
    <source>
        <dbReference type="PIRSR" id="PIRSR000294-1"/>
    </source>
</evidence>
<dbReference type="PANTHER" id="PTHR30600:SF7">
    <property type="entry name" value="CYTOCHROME C PEROXIDASE-RELATED"/>
    <property type="match status" value="1"/>
</dbReference>
<dbReference type="InterPro" id="IPR026259">
    <property type="entry name" value="MauG/Cytc_peroxidase"/>
</dbReference>
<dbReference type="EMBL" id="BMYX01000013">
    <property type="protein sequence ID" value="GGY19366.1"/>
    <property type="molecule type" value="Genomic_DNA"/>
</dbReference>
<evidence type="ECO:0000256" key="3">
    <source>
        <dbReference type="ARBA" id="ARBA00022723"/>
    </source>
</evidence>
<evidence type="ECO:0000256" key="6">
    <source>
        <dbReference type="ARBA" id="ARBA00023002"/>
    </source>
</evidence>
<feature type="signal peptide" evidence="10">
    <location>
        <begin position="1"/>
        <end position="21"/>
    </location>
</feature>
<accession>A0A918P4K3</accession>
<name>A0A918P4K3_9NEIS</name>
<feature type="chain" id="PRO_5037219711" evidence="10">
    <location>
        <begin position="22"/>
        <end position="362"/>
    </location>
</feature>
<comment type="PTM">
    <text evidence="8">Binds 2 heme groups per subunit.</text>
</comment>
<evidence type="ECO:0000256" key="1">
    <source>
        <dbReference type="ARBA" id="ARBA00004418"/>
    </source>
</evidence>
<dbReference type="GO" id="GO:0046872">
    <property type="term" value="F:metal ion binding"/>
    <property type="evidence" value="ECO:0007669"/>
    <property type="project" value="UniProtKB-KW"/>
</dbReference>
<feature type="domain" description="Cytochrome c" evidence="11">
    <location>
        <begin position="217"/>
        <end position="336"/>
    </location>
</feature>
<evidence type="ECO:0000256" key="5">
    <source>
        <dbReference type="ARBA" id="ARBA00022764"/>
    </source>
</evidence>
<dbReference type="Pfam" id="PF03150">
    <property type="entry name" value="CCP_MauG"/>
    <property type="match status" value="1"/>
</dbReference>
<feature type="binding site" description="covalent" evidence="8">
    <location>
        <position position="85"/>
    </location>
    <ligand>
        <name>heme c</name>
        <dbReference type="ChEBI" id="CHEBI:61717"/>
        <label>1</label>
    </ligand>
</feature>
<evidence type="ECO:0000259" key="11">
    <source>
        <dbReference type="PROSITE" id="PS51007"/>
    </source>
</evidence>
<keyword evidence="6" id="KW-0560">Oxidoreductase</keyword>
<dbReference type="RefSeq" id="WP_189534544.1">
    <property type="nucleotide sequence ID" value="NZ_BMYX01000013.1"/>
</dbReference>
<keyword evidence="4 10" id="KW-0732">Signal</keyword>
<dbReference type="InterPro" id="IPR004852">
    <property type="entry name" value="Di-haem_cyt_c_peroxidsae"/>
</dbReference>
<feature type="binding site" description="covalent" evidence="8">
    <location>
        <position position="88"/>
    </location>
    <ligand>
        <name>heme c</name>
        <dbReference type="ChEBI" id="CHEBI:61717"/>
        <label>1</label>
    </ligand>
</feature>
<feature type="binding site" description="axial binding residue" evidence="9">
    <location>
        <position position="89"/>
    </location>
    <ligand>
        <name>heme c</name>
        <dbReference type="ChEBI" id="CHEBI:61717"/>
        <label>1</label>
    </ligand>
    <ligandPart>
        <name>Fe</name>
        <dbReference type="ChEBI" id="CHEBI:18248"/>
    </ligandPart>
</feature>
<sequence length="362" mass="39155">MKSRYIAMVVGGSVAMSTGLAALASQVPALSQQDRTSIWKSAKELFRPLPKAAPNPANPANPAKIELGKALYFDTRLSKGNTVSCNSCHNIASYGVDNLPTSQGHKGAFGGRNSPTVMNAGLLEPQFWDGRAKDVEAQAQGPIMNPVEMGMPHKDLALARIGSIDEYRALFRQAFPKEANPLTYENIANAIGAFERTLITPSRFDAYLKGNVKALNDQEARGLRTFVSTGCVTCHSGATLGGNQFFKFGLVNGPYSKYTGKPNSDAGRYDLTKKEEDRDVFRTPTLRNVERTYPYFHDGSVTDLGDAIRIMAKTQLGKDLNGQDVADIRAFLSTLTGQIPKEALVLPVLPKSGKATPLPDNS</sequence>
<feature type="binding site" description="axial binding residue" evidence="9">
    <location>
        <position position="105"/>
    </location>
    <ligand>
        <name>heme c</name>
        <dbReference type="ChEBI" id="CHEBI:61717"/>
        <label>1</label>
    </ligand>
    <ligandPart>
        <name>Fe</name>
        <dbReference type="ChEBI" id="CHEBI:18248"/>
    </ligandPart>
</feature>
<dbReference type="AlphaFoldDB" id="A0A918P4K3"/>
<organism evidence="12 13">
    <name type="scientific">Paludibacterium paludis</name>
    <dbReference type="NCBI Taxonomy" id="1225769"/>
    <lineage>
        <taxon>Bacteria</taxon>
        <taxon>Pseudomonadati</taxon>
        <taxon>Pseudomonadota</taxon>
        <taxon>Betaproteobacteria</taxon>
        <taxon>Neisseriales</taxon>
        <taxon>Chromobacteriaceae</taxon>
        <taxon>Paludibacterium</taxon>
    </lineage>
</organism>
<protein>
    <submittedName>
        <fullName evidence="12">Cytochrome-c peroxidase</fullName>
    </submittedName>
</protein>
<keyword evidence="13" id="KW-1185">Reference proteome</keyword>
<keyword evidence="5" id="KW-0574">Periplasm</keyword>
<keyword evidence="7 9" id="KW-0408">Iron</keyword>
<reference evidence="12" key="2">
    <citation type="submission" date="2020-09" db="EMBL/GenBank/DDBJ databases">
        <authorList>
            <person name="Sun Q."/>
            <person name="Kim S."/>
        </authorList>
    </citation>
    <scope>NUCLEOTIDE SEQUENCE</scope>
    <source>
        <strain evidence="12">KCTC 32182</strain>
    </source>
</reference>
<comment type="subcellular location">
    <subcellularLocation>
        <location evidence="1">Periplasm</location>
    </subcellularLocation>
</comment>
<evidence type="ECO:0000256" key="4">
    <source>
        <dbReference type="ARBA" id="ARBA00022729"/>
    </source>
</evidence>
<evidence type="ECO:0000256" key="10">
    <source>
        <dbReference type="SAM" id="SignalP"/>
    </source>
</evidence>
<evidence type="ECO:0000256" key="7">
    <source>
        <dbReference type="ARBA" id="ARBA00023004"/>
    </source>
</evidence>
<dbReference type="PROSITE" id="PS51007">
    <property type="entry name" value="CYTC"/>
    <property type="match status" value="2"/>
</dbReference>
<dbReference type="GO" id="GO:0009055">
    <property type="term" value="F:electron transfer activity"/>
    <property type="evidence" value="ECO:0007669"/>
    <property type="project" value="InterPro"/>
</dbReference>
<evidence type="ECO:0000313" key="13">
    <source>
        <dbReference type="Proteomes" id="UP000645257"/>
    </source>
</evidence>